<comment type="caution">
    <text evidence="1">The sequence shown here is derived from an EMBL/GenBank/DDBJ whole genome shotgun (WGS) entry which is preliminary data.</text>
</comment>
<dbReference type="AlphaFoldDB" id="A0A7X0VXY2"/>
<evidence type="ECO:0000313" key="1">
    <source>
        <dbReference type="EMBL" id="MBB6734110.1"/>
    </source>
</evidence>
<dbReference type="InterPro" id="IPR029062">
    <property type="entry name" value="Class_I_gatase-like"/>
</dbReference>
<protein>
    <recommendedName>
        <fullName evidence="3">Beta-galactosidase trimerisation domain-containing protein</fullName>
    </recommendedName>
</protein>
<gene>
    <name evidence="1" type="ORF">H7C18_24615</name>
</gene>
<dbReference type="Proteomes" id="UP000564644">
    <property type="component" value="Unassembled WGS sequence"/>
</dbReference>
<accession>A0A7X0VXY2</accession>
<name>A0A7X0VXY2_9BACL</name>
<dbReference type="Gene3D" id="3.20.20.80">
    <property type="entry name" value="Glycosidases"/>
    <property type="match status" value="1"/>
</dbReference>
<organism evidence="1 2">
    <name type="scientific">Cohnella zeiphila</name>
    <dbReference type="NCBI Taxonomy" id="2761120"/>
    <lineage>
        <taxon>Bacteria</taxon>
        <taxon>Bacillati</taxon>
        <taxon>Bacillota</taxon>
        <taxon>Bacilli</taxon>
        <taxon>Bacillales</taxon>
        <taxon>Paenibacillaceae</taxon>
        <taxon>Cohnella</taxon>
    </lineage>
</organism>
<dbReference type="RefSeq" id="WP_185131763.1">
    <property type="nucleotide sequence ID" value="NZ_JACJVO010000032.1"/>
</dbReference>
<evidence type="ECO:0008006" key="3">
    <source>
        <dbReference type="Google" id="ProtNLM"/>
    </source>
</evidence>
<dbReference type="Gene3D" id="3.40.50.880">
    <property type="match status" value="1"/>
</dbReference>
<proteinExistence type="predicted"/>
<reference evidence="1 2" key="1">
    <citation type="submission" date="2020-08" db="EMBL/GenBank/DDBJ databases">
        <title>Cohnella phylogeny.</title>
        <authorList>
            <person name="Dunlap C."/>
        </authorList>
    </citation>
    <scope>NUCLEOTIDE SEQUENCE [LARGE SCALE GENOMIC DNA]</scope>
    <source>
        <strain evidence="1 2">CBP 2801</strain>
    </source>
</reference>
<dbReference type="EMBL" id="JACJVO010000032">
    <property type="protein sequence ID" value="MBB6734110.1"/>
    <property type="molecule type" value="Genomic_DNA"/>
</dbReference>
<sequence length="725" mass="82933">MERGIYFDAWYRDEHCYHPGLPMRRAQMIEDLVDYEATLLVWSALGGGVVSLPYLEEEAYGDVPARLRMYGYMNDAEFIRECGKRGIKVFGVVFEVQGWEFPAEVNEDETELVGLNITRGQGKKGWYGLREFSQDRYPGLFPKSFRDYFPGGLTNSDGEAVADLWEECAARKMDGSAVHAGWVEVVGHEQICYQMCRNNPVWRDYLKKIIEIQIDAGVHGVHLDECELPITAIGYGGCFCKDCMKQFRSYLLERQAKGDLPQALQETDLTDFHYGRYLSERNVEYPGKPGTVPFFAEYFKFQMTVTTRYFKELTDHIRAYARKQGRDVLVSGNFFHVLHQYMPLEPEVDIVVTEMRQTLYRQASWYRFAAGFAGDKPITIVENPYGGIVPELLENLKQGRMAQQFQLMLLEAAAFGTNLSVPYGGWMGNTIRDAFYAPKEPTMQVQKFLKNGDRLLSRRSGAEILIPYSYPSYYWRENEAAEPSDGQETMLSPHVSQSVKMPFWDVLEGFGRRHIPYDVLIASDDELFEDKFDLQRISKYRQLVLADCNKMTDRQLAVVHDYLEQGGNAVIYGRLAESSASPAREKIMRHANATLIEEDGAETTDVDRILAIMRETQPGGRFQIELEGDEDIGIHPHLLENGDVAIHIVNYRFDRERDQVIPLSDVTFSLRCERPISHMETHTLDGSGLSVDWTCENGRLRLTIRELPLYGIVECIHTGGNEGIE</sequence>
<keyword evidence="2" id="KW-1185">Reference proteome</keyword>
<evidence type="ECO:0000313" key="2">
    <source>
        <dbReference type="Proteomes" id="UP000564644"/>
    </source>
</evidence>